<dbReference type="Proteomes" id="UP001066276">
    <property type="component" value="Chromosome 6"/>
</dbReference>
<accession>A0AAV7QG78</accession>
<feature type="chain" id="PRO_5043798593" description="Kisspeptin" evidence="2">
    <location>
        <begin position="21"/>
        <end position="129"/>
    </location>
</feature>
<dbReference type="Pfam" id="PF15152">
    <property type="entry name" value="Kisspeptin"/>
    <property type="match status" value="1"/>
</dbReference>
<protein>
    <recommendedName>
        <fullName evidence="5">Kisspeptin</fullName>
    </recommendedName>
</protein>
<dbReference type="GO" id="GO:0031773">
    <property type="term" value="F:kisspeptin receptor binding"/>
    <property type="evidence" value="ECO:0007669"/>
    <property type="project" value="TreeGrafter"/>
</dbReference>
<evidence type="ECO:0000256" key="1">
    <source>
        <dbReference type="SAM" id="MobiDB-lite"/>
    </source>
</evidence>
<feature type="signal peptide" evidence="2">
    <location>
        <begin position="1"/>
        <end position="20"/>
    </location>
</feature>
<gene>
    <name evidence="3" type="ORF">NDU88_004455</name>
</gene>
<sequence>MHVALFLLLTLLMRPPLGESLDNLSARNRPKLTGEQPGTAKWESTKPCPGKQTSLVRMPVLSLLWKRKEPEAPLWPDAHPSGSRVIPALEGALLVEREKDLSTYNWNSFGLRYGKRQDNEATNTRGKRC</sequence>
<proteinExistence type="predicted"/>
<dbReference type="InterPro" id="IPR020207">
    <property type="entry name" value="Metastasis-suppressor_KiSS-1"/>
</dbReference>
<dbReference type="PANTHER" id="PTHR16955:SF6">
    <property type="entry name" value="METASTASIS-SUPPRESSOR KISS-1"/>
    <property type="match status" value="1"/>
</dbReference>
<organism evidence="3 4">
    <name type="scientific">Pleurodeles waltl</name>
    <name type="common">Iberian ribbed newt</name>
    <dbReference type="NCBI Taxonomy" id="8319"/>
    <lineage>
        <taxon>Eukaryota</taxon>
        <taxon>Metazoa</taxon>
        <taxon>Chordata</taxon>
        <taxon>Craniata</taxon>
        <taxon>Vertebrata</taxon>
        <taxon>Euteleostomi</taxon>
        <taxon>Amphibia</taxon>
        <taxon>Batrachia</taxon>
        <taxon>Caudata</taxon>
        <taxon>Salamandroidea</taxon>
        <taxon>Salamandridae</taxon>
        <taxon>Pleurodelinae</taxon>
        <taxon>Pleurodeles</taxon>
    </lineage>
</organism>
<comment type="caution">
    <text evidence="3">The sequence shown here is derived from an EMBL/GenBank/DDBJ whole genome shotgun (WGS) entry which is preliminary data.</text>
</comment>
<dbReference type="AlphaFoldDB" id="A0AAV7QG78"/>
<evidence type="ECO:0000256" key="2">
    <source>
        <dbReference type="SAM" id="SignalP"/>
    </source>
</evidence>
<feature type="region of interest" description="Disordered" evidence="1">
    <location>
        <begin position="24"/>
        <end position="51"/>
    </location>
</feature>
<keyword evidence="2" id="KW-0732">Signal</keyword>
<evidence type="ECO:0000313" key="4">
    <source>
        <dbReference type="Proteomes" id="UP001066276"/>
    </source>
</evidence>
<reference evidence="3" key="1">
    <citation type="journal article" date="2022" name="bioRxiv">
        <title>Sequencing and chromosome-scale assembly of the giantPleurodeles waltlgenome.</title>
        <authorList>
            <person name="Brown T."/>
            <person name="Elewa A."/>
            <person name="Iarovenko S."/>
            <person name="Subramanian E."/>
            <person name="Araus A.J."/>
            <person name="Petzold A."/>
            <person name="Susuki M."/>
            <person name="Suzuki K.-i.T."/>
            <person name="Hayashi T."/>
            <person name="Toyoda A."/>
            <person name="Oliveira C."/>
            <person name="Osipova E."/>
            <person name="Leigh N.D."/>
            <person name="Simon A."/>
            <person name="Yun M.H."/>
        </authorList>
    </citation>
    <scope>NUCLEOTIDE SEQUENCE</scope>
    <source>
        <strain evidence="3">20211129_DDA</strain>
        <tissue evidence="3">Liver</tissue>
    </source>
</reference>
<evidence type="ECO:0000313" key="3">
    <source>
        <dbReference type="EMBL" id="KAJ1138064.1"/>
    </source>
</evidence>
<keyword evidence="4" id="KW-1185">Reference proteome</keyword>
<dbReference type="GO" id="GO:0007204">
    <property type="term" value="P:positive regulation of cytosolic calcium ion concentration"/>
    <property type="evidence" value="ECO:0007669"/>
    <property type="project" value="TreeGrafter"/>
</dbReference>
<dbReference type="PANTHER" id="PTHR16955">
    <property type="entry name" value="METASTASIS-SUPPRESSOR KISS-1"/>
    <property type="match status" value="1"/>
</dbReference>
<evidence type="ECO:0008006" key="5">
    <source>
        <dbReference type="Google" id="ProtNLM"/>
    </source>
</evidence>
<name>A0AAV7QG78_PLEWA</name>
<dbReference type="EMBL" id="JANPWB010000010">
    <property type="protein sequence ID" value="KAJ1138064.1"/>
    <property type="molecule type" value="Genomic_DNA"/>
</dbReference>
<dbReference type="GO" id="GO:0007186">
    <property type="term" value="P:G protein-coupled receptor signaling pathway"/>
    <property type="evidence" value="ECO:0007669"/>
    <property type="project" value="TreeGrafter"/>
</dbReference>